<dbReference type="AlphaFoldDB" id="A0A1J9NZF1"/>
<name>A0A1J9NZF1_9EURO</name>
<gene>
    <name evidence="1" type="ORF">ACJ73_10001</name>
</gene>
<sequence length="83" mass="9033">MLYISGSGLLHPLRSAVRMWNPLFWVMYAAAWNADINIPAAKVQLFATESLSSILNTCKYDGNPHLQPNTHASFGSLANPSGS</sequence>
<organism evidence="1 2">
    <name type="scientific">Blastomyces percursus</name>
    <dbReference type="NCBI Taxonomy" id="1658174"/>
    <lineage>
        <taxon>Eukaryota</taxon>
        <taxon>Fungi</taxon>
        <taxon>Dikarya</taxon>
        <taxon>Ascomycota</taxon>
        <taxon>Pezizomycotina</taxon>
        <taxon>Eurotiomycetes</taxon>
        <taxon>Eurotiomycetidae</taxon>
        <taxon>Onygenales</taxon>
        <taxon>Ajellomycetaceae</taxon>
        <taxon>Blastomyces</taxon>
    </lineage>
</organism>
<keyword evidence="2" id="KW-1185">Reference proteome</keyword>
<dbReference type="EMBL" id="LGTZ01003227">
    <property type="protein sequence ID" value="OJD09953.1"/>
    <property type="molecule type" value="Genomic_DNA"/>
</dbReference>
<evidence type="ECO:0000313" key="1">
    <source>
        <dbReference type="EMBL" id="OJD09953.1"/>
    </source>
</evidence>
<protein>
    <submittedName>
        <fullName evidence="1">Uncharacterized protein</fullName>
    </submittedName>
</protein>
<comment type="caution">
    <text evidence="1">The sequence shown here is derived from an EMBL/GenBank/DDBJ whole genome shotgun (WGS) entry which is preliminary data.</text>
</comment>
<dbReference type="Proteomes" id="UP000242791">
    <property type="component" value="Unassembled WGS sequence"/>
</dbReference>
<dbReference type="VEuPathDB" id="FungiDB:ACJ73_10001"/>
<evidence type="ECO:0000313" key="2">
    <source>
        <dbReference type="Proteomes" id="UP000242791"/>
    </source>
</evidence>
<reference evidence="1 2" key="1">
    <citation type="submission" date="2015-08" db="EMBL/GenBank/DDBJ databases">
        <title>Emmonsia species relationships and genome sequence.</title>
        <authorList>
            <person name="Cuomo C.A."/>
            <person name="Schwartz I.S."/>
            <person name="Kenyon C."/>
            <person name="De Hoog G.S."/>
            <person name="Govender N.P."/>
            <person name="Botha A."/>
            <person name="Moreno L."/>
            <person name="De Vries M."/>
            <person name="Munoz J.F."/>
            <person name="Stielow J.B."/>
        </authorList>
    </citation>
    <scope>NUCLEOTIDE SEQUENCE [LARGE SCALE GENOMIC DNA]</scope>
    <source>
        <strain evidence="1 2">EI222</strain>
    </source>
</reference>
<proteinExistence type="predicted"/>
<accession>A0A1J9NZF1</accession>